<dbReference type="Pfam" id="PF01087">
    <property type="entry name" value="GalP_UDP_transf"/>
    <property type="match status" value="1"/>
</dbReference>
<evidence type="ECO:0000256" key="1">
    <source>
        <dbReference type="ARBA" id="ARBA00022679"/>
    </source>
</evidence>
<accession>A0A292YBI1</accession>
<evidence type="ECO:0000256" key="3">
    <source>
        <dbReference type="ARBA" id="ARBA00023277"/>
    </source>
</evidence>
<dbReference type="GO" id="GO:0008270">
    <property type="term" value="F:zinc ion binding"/>
    <property type="evidence" value="ECO:0007669"/>
    <property type="project" value="InterPro"/>
</dbReference>
<organism evidence="7 8">
    <name type="scientific">Lebetimonas natsushimae</name>
    <dbReference type="NCBI Taxonomy" id="1936991"/>
    <lineage>
        <taxon>Bacteria</taxon>
        <taxon>Pseudomonadati</taxon>
        <taxon>Campylobacterota</taxon>
        <taxon>Epsilonproteobacteria</taxon>
        <taxon>Nautiliales</taxon>
        <taxon>Nautiliaceae</taxon>
        <taxon>Lebetimonas</taxon>
    </lineage>
</organism>
<keyword evidence="5" id="KW-0862">Zinc</keyword>
<dbReference type="GO" id="GO:0008108">
    <property type="term" value="F:UDP-glucose:hexose-1-phosphate uridylyltransferase activity"/>
    <property type="evidence" value="ECO:0007669"/>
    <property type="project" value="UniProtKB-EC"/>
</dbReference>
<evidence type="ECO:0000313" key="7">
    <source>
        <dbReference type="EMBL" id="GAX87457.1"/>
    </source>
</evidence>
<name>A0A292YBI1_9BACT</name>
<dbReference type="EMBL" id="BDME01000001">
    <property type="protein sequence ID" value="GAX87457.1"/>
    <property type="molecule type" value="Genomic_DNA"/>
</dbReference>
<dbReference type="AlphaFoldDB" id="A0A292YBI1"/>
<evidence type="ECO:0000313" key="8">
    <source>
        <dbReference type="Proteomes" id="UP000217944"/>
    </source>
</evidence>
<feature type="binding site" evidence="5">
    <location>
        <position position="151"/>
    </location>
    <ligand>
        <name>Zn(2+)</name>
        <dbReference type="ChEBI" id="CHEBI:29105"/>
    </ligand>
</feature>
<dbReference type="InterPro" id="IPR036265">
    <property type="entry name" value="HIT-like_sf"/>
</dbReference>
<dbReference type="InterPro" id="IPR005849">
    <property type="entry name" value="GalP_Utransf_N"/>
</dbReference>
<dbReference type="SUPFAM" id="SSF54197">
    <property type="entry name" value="HIT-like"/>
    <property type="match status" value="2"/>
</dbReference>
<evidence type="ECO:0000256" key="2">
    <source>
        <dbReference type="ARBA" id="ARBA00022695"/>
    </source>
</evidence>
<dbReference type="InterPro" id="IPR001937">
    <property type="entry name" value="GalP_UDPtransf1"/>
</dbReference>
<dbReference type="EC" id="2.7.7.12" evidence="7"/>
<dbReference type="PANTHER" id="PTHR42763">
    <property type="entry name" value="ADP-GLUCOSE PHOSPHORYLASE"/>
    <property type="match status" value="1"/>
</dbReference>
<evidence type="ECO:0000256" key="4">
    <source>
        <dbReference type="PIRSR" id="PIRSR000808-1"/>
    </source>
</evidence>
<dbReference type="Proteomes" id="UP000217944">
    <property type="component" value="Unassembled WGS sequence"/>
</dbReference>
<keyword evidence="1 7" id="KW-0808">Transferase</keyword>
<comment type="caution">
    <text evidence="7">The sequence shown here is derived from an EMBL/GenBank/DDBJ whole genome shotgun (WGS) entry which is preliminary data.</text>
</comment>
<sequence length="306" mass="36050">MNSLRYDLLRDEYVIIAPNRLHRPDMVYEIKTKYPKICPFCPGNENMSEKEILRFNEYGKWVLRVVPNKFRSLAIENPYYFKEYEAGAYGAHEVIIDTNRHIKFFEFEKKEFINLFKAIKLRYNDLKNDVKLKHFICFKNEGIKAGATQSHPHTQILALPIIPIFKIKEFDRYRAFFEENGKTIFKKYLEIEDLVIFENDEFTALLPKASKFAFEIRIINKKGIDFSEEKLAEVFEFLKIMPKIIGEFDFNIIFNFPPLGENGEWFNFNIEFIPRLFGIAGGEFGGIYTNVVAPEMAKKAFDDFGN</sequence>
<dbReference type="PANTHER" id="PTHR42763:SF2">
    <property type="entry name" value="ADP-GLUCOSE PHOSPHORYLASE"/>
    <property type="match status" value="1"/>
</dbReference>
<proteinExistence type="predicted"/>
<dbReference type="RefSeq" id="WP_172413494.1">
    <property type="nucleotide sequence ID" value="NZ_BDME01000001.1"/>
</dbReference>
<keyword evidence="2 7" id="KW-0548">Nucleotidyltransferase</keyword>
<dbReference type="PIRSF" id="PIRSF000808">
    <property type="entry name" value="GalT"/>
    <property type="match status" value="1"/>
</dbReference>
<feature type="active site" description="Tele-UMP-histidine intermediate" evidence="4">
    <location>
        <position position="153"/>
    </location>
</feature>
<dbReference type="GO" id="GO:0006012">
    <property type="term" value="P:galactose metabolic process"/>
    <property type="evidence" value="ECO:0007669"/>
    <property type="project" value="InterPro"/>
</dbReference>
<evidence type="ECO:0000259" key="6">
    <source>
        <dbReference type="Pfam" id="PF01087"/>
    </source>
</evidence>
<protein>
    <submittedName>
        <fullName evidence="7">UDPglucose--hexose-1-phosphate uridylyltransferase</fullName>
        <ecNumber evidence="7">2.7.7.12</ecNumber>
    </submittedName>
</protein>
<keyword evidence="8" id="KW-1185">Reference proteome</keyword>
<dbReference type="InterPro" id="IPR053177">
    <property type="entry name" value="ADP-glucose_phosphorylase"/>
</dbReference>
<feature type="binding site" evidence="5">
    <location>
        <position position="38"/>
    </location>
    <ligand>
        <name>Zn(2+)</name>
        <dbReference type="ChEBI" id="CHEBI:29105"/>
    </ligand>
</feature>
<feature type="domain" description="Galactose-1-phosphate uridyl transferase N-terminal" evidence="6">
    <location>
        <begin position="4"/>
        <end position="163"/>
    </location>
</feature>
<gene>
    <name evidence="7" type="ORF">LNAT_P0753</name>
</gene>
<keyword evidence="5" id="KW-0479">Metal-binding</keyword>
<reference evidence="7 8" key="1">
    <citation type="journal article" date="2017" name="Syst. Appl. Microbiol.">
        <title>Lebetimonas natsushimae sp. nov., a novel strictly anaerobic, moderately thermophilic chemoautotroph isolated from a deep-sea hydrothermal vent polychaete nest in the Mid-Okinawa Trough.</title>
        <authorList>
            <person name="Nagata R."/>
            <person name="Takaki Y."/>
            <person name="Tame A."/>
            <person name="Nunoura T."/>
            <person name="Muto H."/>
            <person name="Mino S."/>
            <person name="Sawayama S."/>
            <person name="Takai K."/>
            <person name="Nakagawa S."/>
        </authorList>
    </citation>
    <scope>NUCLEOTIDE SEQUENCE [LARGE SCALE GENOMIC DNA]</scope>
    <source>
        <strain evidence="7 8">HS1857</strain>
    </source>
</reference>
<keyword evidence="3" id="KW-0119">Carbohydrate metabolism</keyword>
<feature type="binding site" evidence="5">
    <location>
        <position position="41"/>
    </location>
    <ligand>
        <name>Zn(2+)</name>
        <dbReference type="ChEBI" id="CHEBI:29105"/>
    </ligand>
</feature>
<comment type="cofactor">
    <cofactor evidence="5">
        <name>Zn(2+)</name>
        <dbReference type="ChEBI" id="CHEBI:29105"/>
    </cofactor>
    <text evidence="5">Binds 1 zinc ion per subunit.</text>
</comment>
<evidence type="ECO:0000256" key="5">
    <source>
        <dbReference type="PIRSR" id="PIRSR000808-3"/>
    </source>
</evidence>
<dbReference type="Gene3D" id="3.30.428.10">
    <property type="entry name" value="HIT-like"/>
    <property type="match status" value="2"/>
</dbReference>
<feature type="binding site" evidence="5">
    <location>
        <position position="101"/>
    </location>
    <ligand>
        <name>Zn(2+)</name>
        <dbReference type="ChEBI" id="CHEBI:29105"/>
    </ligand>
</feature>